<comment type="caution">
    <text evidence="5">The sequence shown here is derived from an EMBL/GenBank/DDBJ whole genome shotgun (WGS) entry which is preliminary data.</text>
</comment>
<dbReference type="Pfam" id="PF03965">
    <property type="entry name" value="Penicillinase_R"/>
    <property type="match status" value="1"/>
</dbReference>
<evidence type="ECO:0000256" key="2">
    <source>
        <dbReference type="ARBA" id="ARBA00023015"/>
    </source>
</evidence>
<evidence type="ECO:0000313" key="6">
    <source>
        <dbReference type="Proteomes" id="UP000264071"/>
    </source>
</evidence>
<reference evidence="5 6" key="1">
    <citation type="journal article" date="2018" name="Nat. Biotechnol.">
        <title>A standardized bacterial taxonomy based on genome phylogeny substantially revises the tree of life.</title>
        <authorList>
            <person name="Parks D.H."/>
            <person name="Chuvochina M."/>
            <person name="Waite D.W."/>
            <person name="Rinke C."/>
            <person name="Skarshewski A."/>
            <person name="Chaumeil P.A."/>
            <person name="Hugenholtz P."/>
        </authorList>
    </citation>
    <scope>NUCLEOTIDE SEQUENCE [LARGE SCALE GENOMIC DNA]</scope>
    <source>
        <strain evidence="5">UBA8844</strain>
    </source>
</reference>
<evidence type="ECO:0000256" key="4">
    <source>
        <dbReference type="ARBA" id="ARBA00023163"/>
    </source>
</evidence>
<evidence type="ECO:0000256" key="3">
    <source>
        <dbReference type="ARBA" id="ARBA00023125"/>
    </source>
</evidence>
<keyword evidence="3" id="KW-0238">DNA-binding</keyword>
<dbReference type="EMBL" id="DPIY01000006">
    <property type="protein sequence ID" value="HCT56800.1"/>
    <property type="molecule type" value="Genomic_DNA"/>
</dbReference>
<evidence type="ECO:0000313" key="5">
    <source>
        <dbReference type="EMBL" id="HCT56800.1"/>
    </source>
</evidence>
<dbReference type="Proteomes" id="UP000264071">
    <property type="component" value="Unassembled WGS sequence"/>
</dbReference>
<keyword evidence="4" id="KW-0804">Transcription</keyword>
<organism evidence="5 6">
    <name type="scientific">Gemmatimonas aurantiaca</name>
    <dbReference type="NCBI Taxonomy" id="173480"/>
    <lineage>
        <taxon>Bacteria</taxon>
        <taxon>Pseudomonadati</taxon>
        <taxon>Gemmatimonadota</taxon>
        <taxon>Gemmatimonadia</taxon>
        <taxon>Gemmatimonadales</taxon>
        <taxon>Gemmatimonadaceae</taxon>
        <taxon>Gemmatimonas</taxon>
    </lineage>
</organism>
<dbReference type="SUPFAM" id="SSF46785">
    <property type="entry name" value="Winged helix' DNA-binding domain"/>
    <property type="match status" value="1"/>
</dbReference>
<proteinExistence type="inferred from homology"/>
<dbReference type="InterPro" id="IPR036388">
    <property type="entry name" value="WH-like_DNA-bd_sf"/>
</dbReference>
<evidence type="ECO:0000256" key="1">
    <source>
        <dbReference type="ARBA" id="ARBA00011046"/>
    </source>
</evidence>
<gene>
    <name evidence="5" type="ORF">DGD08_06260</name>
</gene>
<dbReference type="AlphaFoldDB" id="A0A3D4V6R3"/>
<dbReference type="GO" id="GO:0045892">
    <property type="term" value="P:negative regulation of DNA-templated transcription"/>
    <property type="evidence" value="ECO:0007669"/>
    <property type="project" value="InterPro"/>
</dbReference>
<dbReference type="InterPro" id="IPR005650">
    <property type="entry name" value="BlaI_family"/>
</dbReference>
<dbReference type="InterPro" id="IPR036390">
    <property type="entry name" value="WH_DNA-bd_sf"/>
</dbReference>
<dbReference type="Gene3D" id="1.10.10.10">
    <property type="entry name" value="Winged helix-like DNA-binding domain superfamily/Winged helix DNA-binding domain"/>
    <property type="match status" value="1"/>
</dbReference>
<name>A0A3D4V6R3_9BACT</name>
<dbReference type="GO" id="GO:0003677">
    <property type="term" value="F:DNA binding"/>
    <property type="evidence" value="ECO:0007669"/>
    <property type="project" value="UniProtKB-KW"/>
</dbReference>
<keyword evidence="2" id="KW-0805">Transcription regulation</keyword>
<protein>
    <submittedName>
        <fullName evidence="5">BlaI/MecI/CopY family transcriptional regulator</fullName>
    </submittedName>
</protein>
<accession>A0A3D4V6R3</accession>
<dbReference type="OMA" id="HIRHEED"/>
<comment type="similarity">
    <text evidence="1">Belongs to the BlaI transcriptional regulatory family.</text>
</comment>
<sequence length="138" mass="15165">MATPQDSDSAPGSLSRRERQVMDILHRRGEATVAEIMAELPDPPTYSAVRSIVRILAEKGTILFREDGPRYVYYPAVDGDAVRENALNHLVETYFGGSPELAVTALLRRGDLGLDARDVSRLRDAIAKARRTEGGNDV</sequence>